<dbReference type="AlphaFoldDB" id="A0A0M4D0P7"/>
<name>A0A0M4D0P7_STRPR</name>
<dbReference type="EMBL" id="CP011340">
    <property type="protein sequence ID" value="ALC18841.1"/>
    <property type="molecule type" value="Genomic_DNA"/>
</dbReference>
<dbReference type="KEGG" id="spri:SPRI_0535"/>
<dbReference type="PATRIC" id="fig|38300.4.peg.566"/>
<evidence type="ECO:0000313" key="1">
    <source>
        <dbReference type="EMBL" id="ALC18841.1"/>
    </source>
</evidence>
<dbReference type="STRING" id="38300.SPRI_0535"/>
<organism evidence="1">
    <name type="scientific">Streptomyces pristinaespiralis</name>
    <dbReference type="NCBI Taxonomy" id="38300"/>
    <lineage>
        <taxon>Bacteria</taxon>
        <taxon>Bacillati</taxon>
        <taxon>Actinomycetota</taxon>
        <taxon>Actinomycetes</taxon>
        <taxon>Kitasatosporales</taxon>
        <taxon>Streptomycetaceae</taxon>
        <taxon>Streptomyces</taxon>
    </lineage>
</organism>
<dbReference type="RefSeq" id="WP_005307930.1">
    <property type="nucleotide sequence ID" value="NZ_CP011340.1"/>
</dbReference>
<accession>A0A0M4D0P7</accession>
<proteinExistence type="predicted"/>
<reference evidence="1 2" key="1">
    <citation type="submission" date="2015-08" db="EMBL/GenBank/DDBJ databases">
        <title>Genome sequence of the pristinamycin over-producing bacterium Streptomyces pristinaespiralis HCCB10218.</title>
        <authorList>
            <person name="Tian J."/>
            <person name="Yang J."/>
            <person name="Li L."/>
            <person name="Ruan L."/>
            <person name="Wei W."/>
            <person name="Zheng G."/>
            <person name="Wei Z."/>
            <person name="Yang S."/>
            <person name="Ge M."/>
            <person name="Jiang W."/>
            <person name="Lu Y."/>
        </authorList>
    </citation>
    <scope>NUCLEOTIDE SEQUENCE [LARGE SCALE GENOMIC DNA]</scope>
    <source>
        <strain evidence="1 2">HCCB 10218</strain>
    </source>
</reference>
<dbReference type="OMA" id="AHQWCGR"/>
<dbReference type="Proteomes" id="UP000060513">
    <property type="component" value="Chromosome"/>
</dbReference>
<protein>
    <submittedName>
        <fullName evidence="1">Uncharacterized protein</fullName>
    </submittedName>
</protein>
<gene>
    <name evidence="1" type="ORF">SPRI_0535</name>
</gene>
<dbReference type="GeneID" id="97238382"/>
<sequence>MLSHAFEDGVLVVTLHSTGGTGRRGGLSQEIGDLVHAYRPGVVVIVLDEPAVGSGIVDAVLEAHRLCDRLGVMMSVATHSAPLRRLLEANADTGGTRLVVHARTDTAILSAVAAAA</sequence>
<dbReference type="OrthoDB" id="4316768at2"/>
<evidence type="ECO:0000313" key="2">
    <source>
        <dbReference type="Proteomes" id="UP000060513"/>
    </source>
</evidence>